<dbReference type="EMBL" id="JAUQYP010000001">
    <property type="protein sequence ID" value="MDO8107215.1"/>
    <property type="molecule type" value="Genomic_DNA"/>
</dbReference>
<comment type="caution">
    <text evidence="1">The sequence shown here is derived from an EMBL/GenBank/DDBJ whole genome shotgun (WGS) entry which is preliminary data.</text>
</comment>
<name>A0ABT9D9G1_9CELL</name>
<accession>A0ABT9D9G1</accession>
<organism evidence="1 2">
    <name type="scientific">Actinotalea lenta</name>
    <dbReference type="NCBI Taxonomy" id="3064654"/>
    <lineage>
        <taxon>Bacteria</taxon>
        <taxon>Bacillati</taxon>
        <taxon>Actinomycetota</taxon>
        <taxon>Actinomycetes</taxon>
        <taxon>Micrococcales</taxon>
        <taxon>Cellulomonadaceae</taxon>
        <taxon>Actinotalea</taxon>
    </lineage>
</organism>
<dbReference type="RefSeq" id="WP_304600848.1">
    <property type="nucleotide sequence ID" value="NZ_JAUQYP010000001.1"/>
</dbReference>
<dbReference type="Proteomes" id="UP001232536">
    <property type="component" value="Unassembled WGS sequence"/>
</dbReference>
<evidence type="ECO:0000313" key="2">
    <source>
        <dbReference type="Proteomes" id="UP001232536"/>
    </source>
</evidence>
<proteinExistence type="predicted"/>
<keyword evidence="2" id="KW-1185">Reference proteome</keyword>
<sequence length="222" mass="24151">MWEAAAALAWAEVERLGVPDNGSLHADFLAGLNRIEPQGPGERLMANRAALVLSRLPDGPLTAFLTVEDFDTAIRAPGADPAEIAARFHVREDIARAAIQDPPRASYPDSVSVFNDGRVVAAVYSFDPDRLIPDRALDAAAELTGHVNTFVVAPFTDPPEDYAPTLTGPEVWPVLVGVDFGADTHAALRDVLVRVCVRQALSRVLPPDQYVYDSEQQRYNPR</sequence>
<reference evidence="1 2" key="1">
    <citation type="submission" date="2023-07" db="EMBL/GenBank/DDBJ databases">
        <title>Description of novel actinomycetes strains, isolated from tidal flat sediment.</title>
        <authorList>
            <person name="Lu C."/>
        </authorList>
    </citation>
    <scope>NUCLEOTIDE SEQUENCE [LARGE SCALE GENOMIC DNA]</scope>
    <source>
        <strain evidence="1 2">SYSU T00b441</strain>
    </source>
</reference>
<gene>
    <name evidence="1" type="ORF">Q6348_08410</name>
</gene>
<protein>
    <submittedName>
        <fullName evidence="1">Uncharacterized protein</fullName>
    </submittedName>
</protein>
<evidence type="ECO:0000313" key="1">
    <source>
        <dbReference type="EMBL" id="MDO8107215.1"/>
    </source>
</evidence>